<evidence type="ECO:0000256" key="2">
    <source>
        <dbReference type="ARBA" id="ARBA00010790"/>
    </source>
</evidence>
<dbReference type="PANTHER" id="PTHR11552">
    <property type="entry name" value="GLUCOSE-METHANOL-CHOLINE GMC OXIDOREDUCTASE"/>
    <property type="match status" value="1"/>
</dbReference>
<dbReference type="Proteomes" id="UP000068382">
    <property type="component" value="Unassembled WGS sequence"/>
</dbReference>
<protein>
    <submittedName>
        <fullName evidence="9">Alcohol dehydrogenase</fullName>
        <ecNumber evidence="9">1.1.99.-</ecNumber>
    </submittedName>
</protein>
<keyword evidence="9" id="KW-0560">Oxidoreductase</keyword>
<dbReference type="PATRIC" id="fig|1768241.3.peg.421"/>
<evidence type="ECO:0000256" key="6">
    <source>
        <dbReference type="RuleBase" id="RU003968"/>
    </source>
</evidence>
<dbReference type="EC" id="1.1.99.-" evidence="9"/>
<dbReference type="OrthoDB" id="9785276at2"/>
<organism evidence="9 10">
    <name type="scientific">Tritonibacter horizontis</name>
    <dbReference type="NCBI Taxonomy" id="1768241"/>
    <lineage>
        <taxon>Bacteria</taxon>
        <taxon>Pseudomonadati</taxon>
        <taxon>Pseudomonadota</taxon>
        <taxon>Alphaproteobacteria</taxon>
        <taxon>Rhodobacterales</taxon>
        <taxon>Paracoccaceae</taxon>
        <taxon>Tritonibacter</taxon>
    </lineage>
</organism>
<keyword evidence="10" id="KW-1185">Reference proteome</keyword>
<evidence type="ECO:0000256" key="5">
    <source>
        <dbReference type="PIRSR" id="PIRSR000137-2"/>
    </source>
</evidence>
<dbReference type="PANTHER" id="PTHR11552:SF147">
    <property type="entry name" value="CHOLINE DEHYDROGENASE, MITOCHONDRIAL"/>
    <property type="match status" value="1"/>
</dbReference>
<comment type="caution">
    <text evidence="9">The sequence shown here is derived from an EMBL/GenBank/DDBJ whole genome shotgun (WGS) entry which is preliminary data.</text>
</comment>
<evidence type="ECO:0000256" key="3">
    <source>
        <dbReference type="ARBA" id="ARBA00022630"/>
    </source>
</evidence>
<dbReference type="GO" id="GO:0050660">
    <property type="term" value="F:flavin adenine dinucleotide binding"/>
    <property type="evidence" value="ECO:0007669"/>
    <property type="project" value="InterPro"/>
</dbReference>
<keyword evidence="4 5" id="KW-0274">FAD</keyword>
<dbReference type="Pfam" id="PF00732">
    <property type="entry name" value="GMC_oxred_N"/>
    <property type="match status" value="1"/>
</dbReference>
<dbReference type="GO" id="GO:0016614">
    <property type="term" value="F:oxidoreductase activity, acting on CH-OH group of donors"/>
    <property type="evidence" value="ECO:0007669"/>
    <property type="project" value="InterPro"/>
</dbReference>
<feature type="binding site" evidence="5">
    <location>
        <position position="224"/>
    </location>
    <ligand>
        <name>FAD</name>
        <dbReference type="ChEBI" id="CHEBI:57692"/>
    </ligand>
</feature>
<proteinExistence type="inferred from homology"/>
<dbReference type="EMBL" id="LPUY01000012">
    <property type="protein sequence ID" value="KUP94490.1"/>
    <property type="molecule type" value="Genomic_DNA"/>
</dbReference>
<dbReference type="SUPFAM" id="SSF51905">
    <property type="entry name" value="FAD/NAD(P)-binding domain"/>
    <property type="match status" value="1"/>
</dbReference>
<feature type="domain" description="Glucose-methanol-choline oxidoreductase N-terminal" evidence="7">
    <location>
        <begin position="83"/>
        <end position="106"/>
    </location>
</feature>
<comment type="similarity">
    <text evidence="2 6">Belongs to the GMC oxidoreductase family.</text>
</comment>
<evidence type="ECO:0000256" key="4">
    <source>
        <dbReference type="ARBA" id="ARBA00022827"/>
    </source>
</evidence>
<feature type="domain" description="Glucose-methanol-choline oxidoreductase N-terminal" evidence="8">
    <location>
        <begin position="259"/>
        <end position="273"/>
    </location>
</feature>
<dbReference type="Gene3D" id="3.30.560.10">
    <property type="entry name" value="Glucose Oxidase, domain 3"/>
    <property type="match status" value="1"/>
</dbReference>
<dbReference type="Pfam" id="PF05199">
    <property type="entry name" value="GMC_oxred_C"/>
    <property type="match status" value="1"/>
</dbReference>
<name>A0A132C349_9RHOB</name>
<dbReference type="AlphaFoldDB" id="A0A132C349"/>
<dbReference type="InterPro" id="IPR000172">
    <property type="entry name" value="GMC_OxRdtase_N"/>
</dbReference>
<gene>
    <name evidence="9" type="primary">alkJ_1</name>
    <name evidence="9" type="ORF">TRIHO_04160</name>
</gene>
<dbReference type="InterPro" id="IPR012132">
    <property type="entry name" value="GMC_OxRdtase"/>
</dbReference>
<dbReference type="SUPFAM" id="SSF54373">
    <property type="entry name" value="FAD-linked reductases, C-terminal domain"/>
    <property type="match status" value="1"/>
</dbReference>
<dbReference type="InterPro" id="IPR036188">
    <property type="entry name" value="FAD/NAD-bd_sf"/>
</dbReference>
<evidence type="ECO:0000313" key="10">
    <source>
        <dbReference type="Proteomes" id="UP000068382"/>
    </source>
</evidence>
<dbReference type="PROSITE" id="PS00623">
    <property type="entry name" value="GMC_OXRED_1"/>
    <property type="match status" value="1"/>
</dbReference>
<evidence type="ECO:0000313" key="9">
    <source>
        <dbReference type="EMBL" id="KUP94490.1"/>
    </source>
</evidence>
<sequence>MPDPTFDYIVVGAGSAGCALVERLTRDGKTRVLLIEAGGSDRRFWIKVPIGYGVNFANPRLNWGYHAEAEETLNGRRIYWPRGKVIGGSSSINAMAYMRGLPHDFDDWEAAGATGWSWAAVQPAFDRIERRLERSADGKPREQGAGLLTISDLRDQMNPFSQRFLAAAQDCGWPACDDLSRTLGESVGYYRSTVRHGLRFSAADAFLTPARRRPNLQVVSNAMVERVLFDGSRATGLTYRVGDQTMHVTAGREIILCAGAVNSPKLLQLSGVGPASLLRGLGVTPLHHLPEVGRGLQDHLAISYMYRATQPTLNNILGRVPPRLLAGVRYLMTRRGPLSVPVNQVGGYVQSTPDTTRPDMQIYCNPLSYWNAPDGRPLLDRDPGYLLCAQLCRPTSRGEITIRSADPRAAPLIRPNSLATPYDQMGARRAIDIINRLATSPALAGVTQARLIPDPGQTDTDALMDDFRQRASTVFHPTSTCRMGHGPADSVLDGRLRVHGLSGLRVVDSAAFPAVTSGNTNAPTIMLATRAAEMILEDAITGADKRRLAHAP</sequence>
<reference evidence="9 10" key="1">
    <citation type="submission" date="2015-12" db="EMBL/GenBank/DDBJ databases">
        <title>Genome sequence of the marine Rhodobacteraceae strain O3.65, Candidatus Tritonibacter horizontis.</title>
        <authorList>
            <person name="Poehlein A."/>
            <person name="Giebel H.A."/>
            <person name="Voget S."/>
            <person name="Brinkhoff T."/>
        </authorList>
    </citation>
    <scope>NUCLEOTIDE SEQUENCE [LARGE SCALE GENOMIC DNA]</scope>
    <source>
        <strain evidence="9 10">O3.65</strain>
    </source>
</reference>
<evidence type="ECO:0000256" key="1">
    <source>
        <dbReference type="ARBA" id="ARBA00001974"/>
    </source>
</evidence>
<dbReference type="PROSITE" id="PS00624">
    <property type="entry name" value="GMC_OXRED_2"/>
    <property type="match status" value="1"/>
</dbReference>
<dbReference type="RefSeq" id="WP_068239996.1">
    <property type="nucleotide sequence ID" value="NZ_LPUY01000012.1"/>
</dbReference>
<dbReference type="Gene3D" id="3.50.50.60">
    <property type="entry name" value="FAD/NAD(P)-binding domain"/>
    <property type="match status" value="1"/>
</dbReference>
<comment type="cofactor">
    <cofactor evidence="1 5">
        <name>FAD</name>
        <dbReference type="ChEBI" id="CHEBI:57692"/>
    </cofactor>
</comment>
<keyword evidence="3 6" id="KW-0285">Flavoprotein</keyword>
<feature type="binding site" evidence="5">
    <location>
        <position position="85"/>
    </location>
    <ligand>
        <name>FAD</name>
        <dbReference type="ChEBI" id="CHEBI:57692"/>
    </ligand>
</feature>
<dbReference type="InterPro" id="IPR007867">
    <property type="entry name" value="GMC_OxRtase_C"/>
</dbReference>
<evidence type="ECO:0000259" key="7">
    <source>
        <dbReference type="PROSITE" id="PS00623"/>
    </source>
</evidence>
<evidence type="ECO:0000259" key="8">
    <source>
        <dbReference type="PROSITE" id="PS00624"/>
    </source>
</evidence>
<accession>A0A132C349</accession>
<dbReference type="PIRSF" id="PIRSF000137">
    <property type="entry name" value="Alcohol_oxidase"/>
    <property type="match status" value="1"/>
</dbReference>